<dbReference type="Proteomes" id="UP000247409">
    <property type="component" value="Unassembled WGS sequence"/>
</dbReference>
<accession>A0A2V3J093</accession>
<sequence length="244" mass="26674">MISDSSDNSFSSAPEDEHLNGYALPLWPKFDVPLDEDQAIIALHRHIENGKISSFCRSPDCKLPACMIIKAAAYKSHKTKADKASRKGASSSFRKTKGNTDELRPALSTQTASSTESKLGFTKWEQKTLETGVSTNNNDAALWPKFDVPLNDVQATAAQKRFPQGTRPVFCQSQNCKLPQCKASTEAATNTAQSGGVLQCDLCKYSTMDEIELDKHCSSIESCTNYELLPSTTFIMKSAGSCKD</sequence>
<proteinExistence type="predicted"/>
<name>A0A2V3J093_9FLOR</name>
<comment type="caution">
    <text evidence="2">The sequence shown here is derived from an EMBL/GenBank/DDBJ whole genome shotgun (WGS) entry which is preliminary data.</text>
</comment>
<dbReference type="EMBL" id="NBIV01000019">
    <property type="protein sequence ID" value="PXF47832.1"/>
    <property type="molecule type" value="Genomic_DNA"/>
</dbReference>
<keyword evidence="3" id="KW-1185">Reference proteome</keyword>
<protein>
    <submittedName>
        <fullName evidence="2">Uncharacterized protein</fullName>
    </submittedName>
</protein>
<dbReference type="AlphaFoldDB" id="A0A2V3J093"/>
<evidence type="ECO:0000313" key="3">
    <source>
        <dbReference type="Proteomes" id="UP000247409"/>
    </source>
</evidence>
<organism evidence="2 3">
    <name type="scientific">Gracilariopsis chorda</name>
    <dbReference type="NCBI Taxonomy" id="448386"/>
    <lineage>
        <taxon>Eukaryota</taxon>
        <taxon>Rhodophyta</taxon>
        <taxon>Florideophyceae</taxon>
        <taxon>Rhodymeniophycidae</taxon>
        <taxon>Gracilariales</taxon>
        <taxon>Gracilariaceae</taxon>
        <taxon>Gracilariopsis</taxon>
    </lineage>
</organism>
<evidence type="ECO:0000256" key="1">
    <source>
        <dbReference type="SAM" id="MobiDB-lite"/>
    </source>
</evidence>
<feature type="region of interest" description="Disordered" evidence="1">
    <location>
        <begin position="79"/>
        <end position="113"/>
    </location>
</feature>
<reference evidence="2 3" key="1">
    <citation type="journal article" date="2018" name="Mol. Biol. Evol.">
        <title>Analysis of the draft genome of the red seaweed Gracilariopsis chorda provides insights into genome size evolution in Rhodophyta.</title>
        <authorList>
            <person name="Lee J."/>
            <person name="Yang E.C."/>
            <person name="Graf L."/>
            <person name="Yang J.H."/>
            <person name="Qiu H."/>
            <person name="Zel Zion U."/>
            <person name="Chan C.X."/>
            <person name="Stephens T.G."/>
            <person name="Weber A.P.M."/>
            <person name="Boo G.H."/>
            <person name="Boo S.M."/>
            <person name="Kim K.M."/>
            <person name="Shin Y."/>
            <person name="Jung M."/>
            <person name="Lee S.J."/>
            <person name="Yim H.S."/>
            <person name="Lee J.H."/>
            <person name="Bhattacharya D."/>
            <person name="Yoon H.S."/>
        </authorList>
    </citation>
    <scope>NUCLEOTIDE SEQUENCE [LARGE SCALE GENOMIC DNA]</scope>
    <source>
        <strain evidence="2 3">SKKU-2015</strain>
        <tissue evidence="2">Whole body</tissue>
    </source>
</reference>
<gene>
    <name evidence="2" type="ORF">BWQ96_02368</name>
</gene>
<evidence type="ECO:0000313" key="2">
    <source>
        <dbReference type="EMBL" id="PXF47832.1"/>
    </source>
</evidence>